<organism evidence="2 3">
    <name type="scientific">Porites lobata</name>
    <dbReference type="NCBI Taxonomy" id="104759"/>
    <lineage>
        <taxon>Eukaryota</taxon>
        <taxon>Metazoa</taxon>
        <taxon>Cnidaria</taxon>
        <taxon>Anthozoa</taxon>
        <taxon>Hexacorallia</taxon>
        <taxon>Scleractinia</taxon>
        <taxon>Fungiina</taxon>
        <taxon>Poritidae</taxon>
        <taxon>Porites</taxon>
    </lineage>
</organism>
<keyword evidence="3" id="KW-1185">Reference proteome</keyword>
<dbReference type="Pfam" id="PF20209">
    <property type="entry name" value="DUF6570"/>
    <property type="match status" value="1"/>
</dbReference>
<gene>
    <name evidence="2" type="ORF">PLOB_00045054</name>
</gene>
<accession>A0ABN8PPR7</accession>
<comment type="caution">
    <text evidence="2">The sequence shown here is derived from an EMBL/GenBank/DDBJ whole genome shotgun (WGS) entry which is preliminary data.</text>
</comment>
<protein>
    <recommendedName>
        <fullName evidence="1">DUF6570 domain-containing protein</fullName>
    </recommendedName>
</protein>
<dbReference type="EMBL" id="CALNXK010000078">
    <property type="protein sequence ID" value="CAH3146133.1"/>
    <property type="molecule type" value="Genomic_DNA"/>
</dbReference>
<evidence type="ECO:0000313" key="3">
    <source>
        <dbReference type="Proteomes" id="UP001159405"/>
    </source>
</evidence>
<feature type="domain" description="DUF6570" evidence="1">
    <location>
        <begin position="140"/>
        <end position="266"/>
    </location>
</feature>
<proteinExistence type="predicted"/>
<evidence type="ECO:0000313" key="2">
    <source>
        <dbReference type="EMBL" id="CAH3146133.1"/>
    </source>
</evidence>
<sequence length="290" mass="33817">MCSQYYKNKDANILIDSAKQYQSMDANEEYNLLAKKTRAYRNMASCEKEKLFEKQTNLRSTAQHTKLLKCNVLDSCINSFQNKIKESPYYICSVCNRILYRKTVIQLKKNKYSIQHLFTEKKSFDYIEYICKTCNSKLSKGQVPCQAVYNKLVVDVLPIELGCLEKLEQILIAQRIVFEKIIVMPKGQQRKIKGAICNVPVDCDQTCNVLPRPPEKSGIIMLKLKRKLALRGHLYLQAVRPDIVLRALHWLKVRYSEVTVDTENIDRNLSYSCNLFQKMIVKFLQIVMFM</sequence>
<name>A0ABN8PPR7_9CNID</name>
<dbReference type="InterPro" id="IPR046700">
    <property type="entry name" value="DUF6570"/>
</dbReference>
<dbReference type="Proteomes" id="UP001159405">
    <property type="component" value="Unassembled WGS sequence"/>
</dbReference>
<reference evidence="2 3" key="1">
    <citation type="submission" date="2022-05" db="EMBL/GenBank/DDBJ databases">
        <authorList>
            <consortium name="Genoscope - CEA"/>
            <person name="William W."/>
        </authorList>
    </citation>
    <scope>NUCLEOTIDE SEQUENCE [LARGE SCALE GENOMIC DNA]</scope>
</reference>
<evidence type="ECO:0000259" key="1">
    <source>
        <dbReference type="Pfam" id="PF20209"/>
    </source>
</evidence>